<feature type="signal peptide" evidence="1">
    <location>
        <begin position="1"/>
        <end position="19"/>
    </location>
</feature>
<evidence type="ECO:0000313" key="2">
    <source>
        <dbReference type="EMBL" id="KAL1624760.1"/>
    </source>
</evidence>
<organism evidence="2 3">
    <name type="scientific">Neofusicoccum ribis</name>
    <dbReference type="NCBI Taxonomy" id="45134"/>
    <lineage>
        <taxon>Eukaryota</taxon>
        <taxon>Fungi</taxon>
        <taxon>Dikarya</taxon>
        <taxon>Ascomycota</taxon>
        <taxon>Pezizomycotina</taxon>
        <taxon>Dothideomycetes</taxon>
        <taxon>Dothideomycetes incertae sedis</taxon>
        <taxon>Botryosphaeriales</taxon>
        <taxon>Botryosphaeriaceae</taxon>
        <taxon>Neofusicoccum</taxon>
    </lineage>
</organism>
<dbReference type="Proteomes" id="UP001521116">
    <property type="component" value="Unassembled WGS sequence"/>
</dbReference>
<gene>
    <name evidence="2" type="ORF">SLS56_007645</name>
</gene>
<reference evidence="2 3" key="1">
    <citation type="submission" date="2024-02" db="EMBL/GenBank/DDBJ databases">
        <title>De novo assembly and annotation of 12 fungi associated with fruit tree decline syndrome in Ontario, Canada.</title>
        <authorList>
            <person name="Sulman M."/>
            <person name="Ellouze W."/>
            <person name="Ilyukhin E."/>
        </authorList>
    </citation>
    <scope>NUCLEOTIDE SEQUENCE [LARGE SCALE GENOMIC DNA]</scope>
    <source>
        <strain evidence="2 3">M1-105</strain>
    </source>
</reference>
<evidence type="ECO:0000313" key="3">
    <source>
        <dbReference type="Proteomes" id="UP001521116"/>
    </source>
</evidence>
<evidence type="ECO:0000256" key="1">
    <source>
        <dbReference type="SAM" id="SignalP"/>
    </source>
</evidence>
<accession>A0ABR3SMW9</accession>
<keyword evidence="3" id="KW-1185">Reference proteome</keyword>
<protein>
    <submittedName>
        <fullName evidence="2">Uncharacterized protein</fullName>
    </submittedName>
</protein>
<comment type="caution">
    <text evidence="2">The sequence shown here is derived from an EMBL/GenBank/DDBJ whole genome shotgun (WGS) entry which is preliminary data.</text>
</comment>
<keyword evidence="1" id="KW-0732">Signal</keyword>
<feature type="chain" id="PRO_5047208161" evidence="1">
    <location>
        <begin position="20"/>
        <end position="177"/>
    </location>
</feature>
<proteinExistence type="predicted"/>
<sequence>MHGLLQTALLALTATLSAAAPTTVAADGKTFNIWADYSRCDRADALTLQILDFDAPSSQPNPTAARQTTGEDLWSVAGPWHGSITLLEPDRMGPYAQQSLELRLWAADDAGEAGVFGNATFRPGAEVRNWDNVKWGSEDDALYPDEGDEGTQAVEGKAGSVVTRVSGDSLFLDWCTK</sequence>
<name>A0ABR3SMW9_9PEZI</name>
<dbReference type="EMBL" id="JAJVDC020000102">
    <property type="protein sequence ID" value="KAL1624760.1"/>
    <property type="molecule type" value="Genomic_DNA"/>
</dbReference>